<accession>A0AAD6VT38</accession>
<name>A0AAD6VT38_9AGAR</name>
<dbReference type="AlphaFoldDB" id="A0AAD6VT38"/>
<evidence type="ECO:0000313" key="2">
    <source>
        <dbReference type="Proteomes" id="UP001219525"/>
    </source>
</evidence>
<gene>
    <name evidence="1" type="ORF">GGX14DRAFT_560164</name>
</gene>
<evidence type="ECO:0000313" key="1">
    <source>
        <dbReference type="EMBL" id="KAJ7219030.1"/>
    </source>
</evidence>
<sequence length="85" mass="9888">MTQSTEQNKENISEDPPDEDVKEVLKLADLPFDHPLRVAIRQEIALEYPMDIKQSQALAESVYANWDWDWERSKGFATMGFDEDN</sequence>
<organism evidence="1 2">
    <name type="scientific">Mycena pura</name>
    <dbReference type="NCBI Taxonomy" id="153505"/>
    <lineage>
        <taxon>Eukaryota</taxon>
        <taxon>Fungi</taxon>
        <taxon>Dikarya</taxon>
        <taxon>Basidiomycota</taxon>
        <taxon>Agaricomycotina</taxon>
        <taxon>Agaricomycetes</taxon>
        <taxon>Agaricomycetidae</taxon>
        <taxon>Agaricales</taxon>
        <taxon>Marasmiineae</taxon>
        <taxon>Mycenaceae</taxon>
        <taxon>Mycena</taxon>
    </lineage>
</organism>
<dbReference type="Proteomes" id="UP001219525">
    <property type="component" value="Unassembled WGS sequence"/>
</dbReference>
<proteinExistence type="predicted"/>
<comment type="caution">
    <text evidence="1">The sequence shown here is derived from an EMBL/GenBank/DDBJ whole genome shotgun (WGS) entry which is preliminary data.</text>
</comment>
<dbReference type="EMBL" id="JARJCW010000011">
    <property type="protein sequence ID" value="KAJ7219030.1"/>
    <property type="molecule type" value="Genomic_DNA"/>
</dbReference>
<reference evidence="1" key="1">
    <citation type="submission" date="2023-03" db="EMBL/GenBank/DDBJ databases">
        <title>Massive genome expansion in bonnet fungi (Mycena s.s.) driven by repeated elements and novel gene families across ecological guilds.</title>
        <authorList>
            <consortium name="Lawrence Berkeley National Laboratory"/>
            <person name="Harder C.B."/>
            <person name="Miyauchi S."/>
            <person name="Viragh M."/>
            <person name="Kuo A."/>
            <person name="Thoen E."/>
            <person name="Andreopoulos B."/>
            <person name="Lu D."/>
            <person name="Skrede I."/>
            <person name="Drula E."/>
            <person name="Henrissat B."/>
            <person name="Morin E."/>
            <person name="Kohler A."/>
            <person name="Barry K."/>
            <person name="LaButti K."/>
            <person name="Morin E."/>
            <person name="Salamov A."/>
            <person name="Lipzen A."/>
            <person name="Mereny Z."/>
            <person name="Hegedus B."/>
            <person name="Baldrian P."/>
            <person name="Stursova M."/>
            <person name="Weitz H."/>
            <person name="Taylor A."/>
            <person name="Grigoriev I.V."/>
            <person name="Nagy L.G."/>
            <person name="Martin F."/>
            <person name="Kauserud H."/>
        </authorList>
    </citation>
    <scope>NUCLEOTIDE SEQUENCE</scope>
    <source>
        <strain evidence="1">9144</strain>
    </source>
</reference>
<keyword evidence="2" id="KW-1185">Reference proteome</keyword>
<protein>
    <submittedName>
        <fullName evidence="1">Uncharacterized protein</fullName>
    </submittedName>
</protein>